<dbReference type="InterPro" id="IPR016166">
    <property type="entry name" value="FAD-bd_PCMH"/>
</dbReference>
<name>A0A0B2VIL8_TOXCA</name>
<dbReference type="PANTHER" id="PTHR11748:SF111">
    <property type="entry name" value="D-LACTATE DEHYDROGENASE, MITOCHONDRIAL-RELATED"/>
    <property type="match status" value="1"/>
</dbReference>
<dbReference type="Pfam" id="PF02913">
    <property type="entry name" value="FAD-oxidase_C"/>
    <property type="match status" value="1"/>
</dbReference>
<dbReference type="SUPFAM" id="SSF56176">
    <property type="entry name" value="FAD-binding/transporter-associated domain-like"/>
    <property type="match status" value="1"/>
</dbReference>
<dbReference type="FunFam" id="1.10.45.10:FF:000001">
    <property type="entry name" value="D-lactate dehydrogenase mitochondrial"/>
    <property type="match status" value="1"/>
</dbReference>
<sequence length="820" mass="90813">MIVETDAAGEEEAWVVNPCPGYVIKFREVNLASELFFDNKNSKLFLNICHCLELPPPIDDLEEDQVAAILDSEDPSRYRIPLSVGEIECIRDNKGENAAKIDVIVNSNFFTSRLQKSEFFRQLLLLVASEAISKKHAIKLDIKHAIKLKNRKVMGELNTQRIRKRPAKSVIEEVKDDVKNADSSPDDVFMEMEANGGPKNYQLIVRDGRELLIKVKLPEVDPPVDKPERLRIRMNDDHVLVIQDRCRTVADFYLPIEVNYANADVELRIRMNDDHVLVIQDRCRTVADFYLPIEVNYANADVELLTKMLGARIIIARQFSSFVNKEAASLVPQFERILGKENVKTTESVREQHSHDESHHEAASLVPQFERILGKENVKTTESVREQHSHDESHHVGKRPDVVVMPHNVEQVCAALKLCNESRVPVVPFGAGSGFEGGVNAVAGGVCFDMIKMNNIVEINAEDFDCIVEAGVTRKQLNAQLHDTGLFFPVDPGADASVCAMAATCASGTNAVRYGTMRQNVMNLEVVLANGDILYTAGKRRRTRKSASGYNLTSLFVGSEGTLGVITEAVVRLHAIPSCLSAAVCSFPTVHQAVSAVVATMQCSVPVAKIEFMDQRMVIACKKFNNLSLAEMPALFLEFDGNTEEEIKYSAELVGNICAENGGSDFKWSHLPEEREALWTARHNAYYAILAERKGCKGFSTDVCVPISKLADVITETRKDIDESGMIGGIVGHVGDGNFHCMFPVNESDPNEMKIIWGLSDRVVKRALAVGGTCTGEHGIGLGKREYLKSEFGDVAVNTMKALKKVLDPNSIMNPGKIFI</sequence>
<dbReference type="SUPFAM" id="SSF55103">
    <property type="entry name" value="FAD-linked oxidases, C-terminal domain"/>
    <property type="match status" value="1"/>
</dbReference>
<dbReference type="InterPro" id="IPR016164">
    <property type="entry name" value="FAD-linked_Oxase-like_C"/>
</dbReference>
<evidence type="ECO:0000256" key="13">
    <source>
        <dbReference type="ARBA" id="ARBA00063083"/>
    </source>
</evidence>
<dbReference type="EMBL" id="JPKZ01001646">
    <property type="protein sequence ID" value="KHN80900.1"/>
    <property type="molecule type" value="Genomic_DNA"/>
</dbReference>
<dbReference type="GO" id="GO:0008720">
    <property type="term" value="F:D-lactate dehydrogenase (NAD+) activity"/>
    <property type="evidence" value="ECO:0007669"/>
    <property type="project" value="TreeGrafter"/>
</dbReference>
<evidence type="ECO:0000256" key="12">
    <source>
        <dbReference type="ARBA" id="ARBA00053432"/>
    </source>
</evidence>
<dbReference type="Pfam" id="PF01565">
    <property type="entry name" value="FAD_binding_4"/>
    <property type="match status" value="1"/>
</dbReference>
<dbReference type="Proteomes" id="UP000031036">
    <property type="component" value="Unassembled WGS sequence"/>
</dbReference>
<dbReference type="InterPro" id="IPR004113">
    <property type="entry name" value="FAD-bd_oxidored_4_C"/>
</dbReference>
<keyword evidence="4" id="KW-0285">Flavoprotein</keyword>
<dbReference type="STRING" id="6265.A0A0B2VIL8"/>
<gene>
    <name evidence="17" type="primary">LDHD</name>
    <name evidence="17" type="ORF">Tcan_05490</name>
</gene>
<protein>
    <recommendedName>
        <fullName evidence="14">Probable D-lactate dehydrogenase, mitochondrial</fullName>
        <ecNumber evidence="10">1.1.2.4</ecNumber>
    </recommendedName>
</protein>
<evidence type="ECO:0000256" key="15">
    <source>
        <dbReference type="SAM" id="MobiDB-lite"/>
    </source>
</evidence>
<dbReference type="FunFam" id="3.30.70.2740:FF:000001">
    <property type="entry name" value="D-lactate dehydrogenase mitochondrial"/>
    <property type="match status" value="1"/>
</dbReference>
<dbReference type="InterPro" id="IPR006094">
    <property type="entry name" value="Oxid_FAD_bind_N"/>
</dbReference>
<dbReference type="EC" id="1.1.2.4" evidence="10"/>
<evidence type="ECO:0000256" key="10">
    <source>
        <dbReference type="ARBA" id="ARBA00038897"/>
    </source>
</evidence>
<dbReference type="InterPro" id="IPR016169">
    <property type="entry name" value="FAD-bd_PCMH_sub2"/>
</dbReference>
<comment type="caution">
    <text evidence="17">The sequence shown here is derived from an EMBL/GenBank/DDBJ whole genome shotgun (WGS) entry which is preliminary data.</text>
</comment>
<dbReference type="InterPro" id="IPR016171">
    <property type="entry name" value="Vanillyl_alc_oxidase_C-sub2"/>
</dbReference>
<comment type="catalytic activity">
    <reaction evidence="11">
        <text>(R)-lactate + 2 Fe(III)-[cytochrome c] = 2 Fe(II)-[cytochrome c] + pyruvate + 2 H(+)</text>
        <dbReference type="Rhea" id="RHEA:13521"/>
        <dbReference type="Rhea" id="RHEA-COMP:10350"/>
        <dbReference type="Rhea" id="RHEA-COMP:14399"/>
        <dbReference type="ChEBI" id="CHEBI:15361"/>
        <dbReference type="ChEBI" id="CHEBI:15378"/>
        <dbReference type="ChEBI" id="CHEBI:16004"/>
        <dbReference type="ChEBI" id="CHEBI:29033"/>
        <dbReference type="ChEBI" id="CHEBI:29034"/>
        <dbReference type="EC" id="1.1.2.4"/>
    </reaction>
    <physiologicalReaction direction="left-to-right" evidence="11">
        <dbReference type="Rhea" id="RHEA:13522"/>
    </physiologicalReaction>
</comment>
<dbReference type="GO" id="GO:1903457">
    <property type="term" value="P:lactate catabolic process"/>
    <property type="evidence" value="ECO:0007669"/>
    <property type="project" value="TreeGrafter"/>
</dbReference>
<dbReference type="FunFam" id="3.30.43.10:FF:000010">
    <property type="entry name" value="probable D-lactate dehydrogenase, mitochondrial"/>
    <property type="match status" value="1"/>
</dbReference>
<comment type="cofactor">
    <cofactor evidence="1">
        <name>FAD</name>
        <dbReference type="ChEBI" id="CHEBI:57692"/>
    </cofactor>
</comment>
<dbReference type="Gene3D" id="1.10.45.10">
    <property type="entry name" value="Vanillyl-alcohol Oxidase, Chain A, domain 4"/>
    <property type="match status" value="1"/>
</dbReference>
<evidence type="ECO:0000256" key="5">
    <source>
        <dbReference type="ARBA" id="ARBA00022827"/>
    </source>
</evidence>
<evidence type="ECO:0000256" key="7">
    <source>
        <dbReference type="ARBA" id="ARBA00022990"/>
    </source>
</evidence>
<dbReference type="Gene3D" id="3.30.465.10">
    <property type="match status" value="1"/>
</dbReference>
<evidence type="ECO:0000256" key="8">
    <source>
        <dbReference type="ARBA" id="ARBA00023002"/>
    </source>
</evidence>
<evidence type="ECO:0000256" key="3">
    <source>
        <dbReference type="ARBA" id="ARBA00008000"/>
    </source>
</evidence>
<proteinExistence type="inferred from homology"/>
<dbReference type="InterPro" id="IPR036318">
    <property type="entry name" value="FAD-bd_PCMH-like_sf"/>
</dbReference>
<dbReference type="InterPro" id="IPR012981">
    <property type="entry name" value="PIH1_N"/>
</dbReference>
<organism evidence="17 18">
    <name type="scientific">Toxocara canis</name>
    <name type="common">Canine roundworm</name>
    <dbReference type="NCBI Taxonomy" id="6265"/>
    <lineage>
        <taxon>Eukaryota</taxon>
        <taxon>Metazoa</taxon>
        <taxon>Ecdysozoa</taxon>
        <taxon>Nematoda</taxon>
        <taxon>Chromadorea</taxon>
        <taxon>Rhabditida</taxon>
        <taxon>Spirurina</taxon>
        <taxon>Ascaridomorpha</taxon>
        <taxon>Ascaridoidea</taxon>
        <taxon>Toxocaridae</taxon>
        <taxon>Toxocara</taxon>
    </lineage>
</organism>
<evidence type="ECO:0000256" key="1">
    <source>
        <dbReference type="ARBA" id="ARBA00001974"/>
    </source>
</evidence>
<keyword evidence="5" id="KW-0274">FAD</keyword>
<keyword evidence="18" id="KW-1185">Reference proteome</keyword>
<evidence type="ECO:0000256" key="9">
    <source>
        <dbReference type="ARBA" id="ARBA00023128"/>
    </source>
</evidence>
<dbReference type="OMA" id="IQDRCRT"/>
<evidence type="ECO:0000256" key="4">
    <source>
        <dbReference type="ARBA" id="ARBA00022630"/>
    </source>
</evidence>
<dbReference type="Gene3D" id="3.30.70.2740">
    <property type="match status" value="1"/>
</dbReference>
<accession>A0A0B2VIL8</accession>
<feature type="domain" description="FAD-binding PCMH-type" evidence="16">
    <location>
        <begin position="396"/>
        <end position="576"/>
    </location>
</feature>
<keyword evidence="8" id="KW-0560">Oxidoreductase</keyword>
<evidence type="ECO:0000259" key="16">
    <source>
        <dbReference type="PROSITE" id="PS51387"/>
    </source>
</evidence>
<reference evidence="17 18" key="1">
    <citation type="submission" date="2014-11" db="EMBL/GenBank/DDBJ databases">
        <title>Genetic blueprint of the zoonotic pathogen Toxocara canis.</title>
        <authorList>
            <person name="Zhu X.-Q."/>
            <person name="Korhonen P.K."/>
            <person name="Cai H."/>
            <person name="Young N.D."/>
            <person name="Nejsum P."/>
            <person name="von Samson-Himmelstjerna G."/>
            <person name="Boag P.R."/>
            <person name="Tan P."/>
            <person name="Li Q."/>
            <person name="Min J."/>
            <person name="Yang Y."/>
            <person name="Wang X."/>
            <person name="Fang X."/>
            <person name="Hall R.S."/>
            <person name="Hofmann A."/>
            <person name="Sternberg P.W."/>
            <person name="Jex A.R."/>
            <person name="Gasser R.B."/>
        </authorList>
    </citation>
    <scope>NUCLEOTIDE SEQUENCE [LARGE SCALE GENOMIC DNA]</scope>
    <source>
        <strain evidence="17">PN_DK_2014</strain>
    </source>
</reference>
<dbReference type="PANTHER" id="PTHR11748">
    <property type="entry name" value="D-LACTATE DEHYDROGENASE"/>
    <property type="match status" value="1"/>
</dbReference>
<dbReference type="FunFam" id="3.30.465.10:FF:000030">
    <property type="entry name" value="probable D-lactate dehydrogenase, mitochondrial"/>
    <property type="match status" value="1"/>
</dbReference>
<comment type="subunit">
    <text evidence="13">Interacts with CSRP3.</text>
</comment>
<comment type="similarity">
    <text evidence="3">Belongs to the FAD-binding oxidoreductase/transferase type 4 family.</text>
</comment>
<evidence type="ECO:0000256" key="14">
    <source>
        <dbReference type="ARBA" id="ARBA00072812"/>
    </source>
</evidence>
<keyword evidence="7" id="KW-0007">Acetylation</keyword>
<dbReference type="GO" id="GO:0071949">
    <property type="term" value="F:FAD binding"/>
    <property type="evidence" value="ECO:0007669"/>
    <property type="project" value="InterPro"/>
</dbReference>
<keyword evidence="6" id="KW-0809">Transit peptide</keyword>
<evidence type="ECO:0000313" key="18">
    <source>
        <dbReference type="Proteomes" id="UP000031036"/>
    </source>
</evidence>
<evidence type="ECO:0000256" key="11">
    <source>
        <dbReference type="ARBA" id="ARBA00051477"/>
    </source>
</evidence>
<dbReference type="GO" id="GO:0005739">
    <property type="term" value="C:mitochondrion"/>
    <property type="evidence" value="ECO:0007669"/>
    <property type="project" value="UniProtKB-SubCell"/>
</dbReference>
<evidence type="ECO:0000256" key="6">
    <source>
        <dbReference type="ARBA" id="ARBA00022946"/>
    </source>
</evidence>
<evidence type="ECO:0000313" key="17">
    <source>
        <dbReference type="EMBL" id="KHN80900.1"/>
    </source>
</evidence>
<dbReference type="PROSITE" id="PS51387">
    <property type="entry name" value="FAD_PCMH"/>
    <property type="match status" value="1"/>
</dbReference>
<evidence type="ECO:0000256" key="2">
    <source>
        <dbReference type="ARBA" id="ARBA00004173"/>
    </source>
</evidence>
<dbReference type="OrthoDB" id="5332616at2759"/>
<comment type="function">
    <text evidence="12">Involved in D-lactate, but not L-lactate catabolic process.</text>
</comment>
<dbReference type="Pfam" id="PF08190">
    <property type="entry name" value="PIH1"/>
    <property type="match status" value="1"/>
</dbReference>
<keyword evidence="9" id="KW-0496">Mitochondrion</keyword>
<feature type="region of interest" description="Disordered" evidence="15">
    <location>
        <begin position="380"/>
        <end position="399"/>
    </location>
</feature>
<dbReference type="GO" id="GO:0004458">
    <property type="term" value="F:D-lactate dehydrogenase (cytochrome) activity"/>
    <property type="evidence" value="ECO:0007669"/>
    <property type="project" value="UniProtKB-EC"/>
</dbReference>
<dbReference type="AlphaFoldDB" id="A0A0B2VIL8"/>
<comment type="subcellular location">
    <subcellularLocation>
        <location evidence="2">Mitochondrion</location>
    </subcellularLocation>
</comment>